<gene>
    <name evidence="6" type="ORF">SAMN06273572_11070</name>
</gene>
<evidence type="ECO:0000313" key="6">
    <source>
        <dbReference type="EMBL" id="SOH95396.1"/>
    </source>
</evidence>
<dbReference type="RefSeq" id="WP_097931851.1">
    <property type="nucleotide sequence ID" value="NZ_OCTN01000010.1"/>
</dbReference>
<dbReference type="PROSITE" id="PS51733">
    <property type="entry name" value="BPL_LPL_CATALYTIC"/>
    <property type="match status" value="1"/>
</dbReference>
<dbReference type="CDD" id="cd16442">
    <property type="entry name" value="BPL"/>
    <property type="match status" value="1"/>
</dbReference>
<dbReference type="EC" id="6.3.4.15" evidence="3"/>
<dbReference type="SUPFAM" id="SSF55681">
    <property type="entry name" value="Class II aaRS and biotin synthetases"/>
    <property type="match status" value="1"/>
</dbReference>
<dbReference type="GO" id="GO:0004077">
    <property type="term" value="F:biotin--[biotin carboxyl-carrier protein] ligase activity"/>
    <property type="evidence" value="ECO:0007669"/>
    <property type="project" value="UniProtKB-EC"/>
</dbReference>
<accession>A0A2C9CVJ3</accession>
<dbReference type="InterPro" id="IPR045864">
    <property type="entry name" value="aa-tRNA-synth_II/BPL/LPL"/>
</dbReference>
<dbReference type="InterPro" id="IPR004408">
    <property type="entry name" value="Biotin_CoA_COase_ligase"/>
</dbReference>
<protein>
    <recommendedName>
        <fullName evidence="3">biotin--[biotin carboxyl-carrier protein] ligase</fullName>
        <ecNumber evidence="3">6.3.4.15</ecNumber>
    </recommendedName>
</protein>
<dbReference type="EMBL" id="OCTN01000010">
    <property type="protein sequence ID" value="SOH95396.1"/>
    <property type="molecule type" value="Genomic_DNA"/>
</dbReference>
<dbReference type="Gene3D" id="3.30.930.10">
    <property type="entry name" value="Bira Bifunctional Protein, Domain 2"/>
    <property type="match status" value="1"/>
</dbReference>
<dbReference type="OrthoDB" id="9807064at2"/>
<proteinExistence type="predicted"/>
<dbReference type="Pfam" id="PF03099">
    <property type="entry name" value="BPL_LplA_LipB"/>
    <property type="match status" value="1"/>
</dbReference>
<evidence type="ECO:0000256" key="1">
    <source>
        <dbReference type="ARBA" id="ARBA00022598"/>
    </source>
</evidence>
<name>A0A2C9CVJ3_9RHOB</name>
<evidence type="ECO:0000259" key="5">
    <source>
        <dbReference type="PROSITE" id="PS51733"/>
    </source>
</evidence>
<dbReference type="PANTHER" id="PTHR12835">
    <property type="entry name" value="BIOTIN PROTEIN LIGASE"/>
    <property type="match status" value="1"/>
</dbReference>
<dbReference type="Pfam" id="PF02237">
    <property type="entry name" value="BPL_C"/>
    <property type="match status" value="1"/>
</dbReference>
<dbReference type="Gene3D" id="2.30.30.100">
    <property type="match status" value="1"/>
</dbReference>
<organism evidence="6 7">
    <name type="scientific">Pontivivens marinum</name>
    <dbReference type="NCBI Taxonomy" id="1690039"/>
    <lineage>
        <taxon>Bacteria</taxon>
        <taxon>Pseudomonadati</taxon>
        <taxon>Pseudomonadota</taxon>
        <taxon>Alphaproteobacteria</taxon>
        <taxon>Rhodobacterales</taxon>
        <taxon>Paracoccaceae</taxon>
        <taxon>Pontivivens</taxon>
    </lineage>
</organism>
<dbReference type="GO" id="GO:0005737">
    <property type="term" value="C:cytoplasm"/>
    <property type="evidence" value="ECO:0007669"/>
    <property type="project" value="TreeGrafter"/>
</dbReference>
<keyword evidence="2" id="KW-0092">Biotin</keyword>
<reference evidence="7" key="1">
    <citation type="submission" date="2017-09" db="EMBL/GenBank/DDBJ databases">
        <authorList>
            <person name="Varghese N."/>
            <person name="Submissions S."/>
        </authorList>
    </citation>
    <scope>NUCLEOTIDE SEQUENCE [LARGE SCALE GENOMIC DNA]</scope>
    <source>
        <strain evidence="7">C7</strain>
    </source>
</reference>
<keyword evidence="7" id="KW-1185">Reference proteome</keyword>
<keyword evidence="1 6" id="KW-0436">Ligase</keyword>
<comment type="catalytic activity">
    <reaction evidence="4">
        <text>biotin + L-lysyl-[protein] + ATP = N(6)-biotinyl-L-lysyl-[protein] + AMP + diphosphate + H(+)</text>
        <dbReference type="Rhea" id="RHEA:11756"/>
        <dbReference type="Rhea" id="RHEA-COMP:9752"/>
        <dbReference type="Rhea" id="RHEA-COMP:10505"/>
        <dbReference type="ChEBI" id="CHEBI:15378"/>
        <dbReference type="ChEBI" id="CHEBI:29969"/>
        <dbReference type="ChEBI" id="CHEBI:30616"/>
        <dbReference type="ChEBI" id="CHEBI:33019"/>
        <dbReference type="ChEBI" id="CHEBI:57586"/>
        <dbReference type="ChEBI" id="CHEBI:83144"/>
        <dbReference type="ChEBI" id="CHEBI:456215"/>
        <dbReference type="EC" id="6.3.4.15"/>
    </reaction>
</comment>
<dbReference type="AlphaFoldDB" id="A0A2C9CVJ3"/>
<evidence type="ECO:0000256" key="4">
    <source>
        <dbReference type="ARBA" id="ARBA00047846"/>
    </source>
</evidence>
<dbReference type="PANTHER" id="PTHR12835:SF5">
    <property type="entry name" value="BIOTIN--PROTEIN LIGASE"/>
    <property type="match status" value="1"/>
</dbReference>
<evidence type="ECO:0000256" key="3">
    <source>
        <dbReference type="ARBA" id="ARBA00024227"/>
    </source>
</evidence>
<dbReference type="Proteomes" id="UP000220034">
    <property type="component" value="Unassembled WGS sequence"/>
</dbReference>
<dbReference type="InterPro" id="IPR004143">
    <property type="entry name" value="BPL_LPL_catalytic"/>
</dbReference>
<evidence type="ECO:0000313" key="7">
    <source>
        <dbReference type="Proteomes" id="UP000220034"/>
    </source>
</evidence>
<sequence length="246" mass="26349">MDVWPEGTGRIILAETDSTQRAAFQHAGDAPTWVLSHVQSGAVGRRGRAWQMPVGNFAATMVMRPAGPVQRRSLRSFTAALALRDALISLTGQPALFALKWPNDVLCRGRKLAGILLESREDLLLIGIGVNLVAAPSQASLEQGSVAPVDLLSSSGQRVAPEDLLDQLAMAFSEREERLLKEGFGPQQAEWMSGAARLGEPIVARLAQREISGRFDGIDADGALLLATAEGLQRLPAAEIYFNEAG</sequence>
<feature type="domain" description="BPL/LPL catalytic" evidence="5">
    <location>
        <begin position="1"/>
        <end position="180"/>
    </location>
</feature>
<dbReference type="NCBIfam" id="TIGR00121">
    <property type="entry name" value="birA_ligase"/>
    <property type="match status" value="1"/>
</dbReference>
<evidence type="ECO:0000256" key="2">
    <source>
        <dbReference type="ARBA" id="ARBA00023267"/>
    </source>
</evidence>
<dbReference type="InterPro" id="IPR003142">
    <property type="entry name" value="BPL_C"/>
</dbReference>